<dbReference type="Proteomes" id="UP000029389">
    <property type="component" value="Unassembled WGS sequence"/>
</dbReference>
<reference evidence="1 3" key="1">
    <citation type="submission" date="2014-04" db="EMBL/GenBank/DDBJ databases">
        <authorList>
            <person name="Bishop-Lilly K.A."/>
            <person name="Broomall S.M."/>
            <person name="Chain P.S."/>
            <person name="Chertkov O."/>
            <person name="Coyne S.R."/>
            <person name="Daligault H.E."/>
            <person name="Davenport K.W."/>
            <person name="Erkkila T."/>
            <person name="Frey K.G."/>
            <person name="Gibbons H.S."/>
            <person name="Gu W."/>
            <person name="Jaissle J."/>
            <person name="Johnson S.L."/>
            <person name="Koroleva G.I."/>
            <person name="Ladner J.T."/>
            <person name="Lo C.-C."/>
            <person name="Minogue T.D."/>
            <person name="Munk C."/>
            <person name="Palacios G.F."/>
            <person name="Redden C.L."/>
            <person name="Rosenzweig C.N."/>
            <person name="Scholz M.B."/>
            <person name="Teshima H."/>
            <person name="Xu Y."/>
        </authorList>
    </citation>
    <scope>NUCLEOTIDE SEQUENCE [LARGE SCALE GENOMIC DNA]</scope>
    <source>
        <strain evidence="1 3">BHP</strain>
    </source>
</reference>
<dbReference type="RefSeq" id="WP_042985038.1">
    <property type="nucleotide sequence ID" value="NZ_JMQC01000011.1"/>
</dbReference>
<comment type="caution">
    <text evidence="1">The sequence shown here is derived from an EMBL/GenBank/DDBJ whole genome shotgun (WGS) entry which is preliminary data.</text>
</comment>
<evidence type="ECO:0000313" key="3">
    <source>
        <dbReference type="Proteomes" id="UP000029389"/>
    </source>
</evidence>
<dbReference type="AlphaFoldDB" id="A0A090YT22"/>
<accession>A0A090YT22</accession>
<proteinExistence type="predicted"/>
<evidence type="ECO:0000313" key="2">
    <source>
        <dbReference type="EMBL" id="RFT62928.1"/>
    </source>
</evidence>
<keyword evidence="4" id="KW-1185">Reference proteome</keyword>
<organism evidence="1 3">
    <name type="scientific">Bacillus clarus</name>
    <dbReference type="NCBI Taxonomy" id="2338372"/>
    <lineage>
        <taxon>Bacteria</taxon>
        <taxon>Bacillati</taxon>
        <taxon>Bacillota</taxon>
        <taxon>Bacilli</taxon>
        <taxon>Bacillales</taxon>
        <taxon>Bacillaceae</taxon>
        <taxon>Bacillus</taxon>
        <taxon>Bacillus cereus group</taxon>
    </lineage>
</organism>
<protein>
    <submittedName>
        <fullName evidence="1">Uncharacterized protein</fullName>
    </submittedName>
</protein>
<name>A0A090YT22_9BACI</name>
<evidence type="ECO:0000313" key="1">
    <source>
        <dbReference type="EMBL" id="KFM95260.1"/>
    </source>
</evidence>
<dbReference type="EMBL" id="JMQC01000011">
    <property type="protein sequence ID" value="KFM95260.1"/>
    <property type="molecule type" value="Genomic_DNA"/>
</dbReference>
<sequence length="111" mass="13218">MTVSTKTNIITSMKLWKEDLLQEQGERQRRLKSLEEYLEILNEKVQCLLSVTVEEHNQKQALNQISKDYGARQIKLIDEIYNLEKEINVHEGLNEKLFSRIDVMIKEREEK</sequence>
<gene>
    <name evidence="2" type="ORF">D0U04_26615</name>
    <name evidence="1" type="ORF">DJ93_5826</name>
</gene>
<reference evidence="2 4" key="2">
    <citation type="submission" date="2018-08" db="EMBL/GenBank/DDBJ databases">
        <title>Bacillus clarus sp. nov. strain PS00077A.</title>
        <authorList>
            <person name="Mendez Acevedo M."/>
            <person name="Carroll L."/>
            <person name="Mukherjee M."/>
            <person name="Wiedmann M."/>
            <person name="Kovac J."/>
        </authorList>
    </citation>
    <scope>NUCLEOTIDE SEQUENCE [LARGE SCALE GENOMIC DNA]</scope>
    <source>
        <strain evidence="2 4">PS00077A</strain>
    </source>
</reference>
<evidence type="ECO:0000313" key="4">
    <source>
        <dbReference type="Proteomes" id="UP000264294"/>
    </source>
</evidence>
<dbReference type="Proteomes" id="UP000264294">
    <property type="component" value="Unassembled WGS sequence"/>
</dbReference>
<dbReference type="PATRIC" id="fig|1405.8.peg.6018"/>
<dbReference type="EMBL" id="QVOD01000057">
    <property type="protein sequence ID" value="RFT62928.1"/>
    <property type="molecule type" value="Genomic_DNA"/>
</dbReference>